<organism evidence="1">
    <name type="scientific">Streptomyces citricolor</name>
    <dbReference type="NCBI Taxonomy" id="212427"/>
    <lineage>
        <taxon>Bacteria</taxon>
        <taxon>Bacillati</taxon>
        <taxon>Actinomycetota</taxon>
        <taxon>Actinomycetes</taxon>
        <taxon>Kitasatosporales</taxon>
        <taxon>Streptomycetaceae</taxon>
        <taxon>Streptomyces</taxon>
    </lineage>
</organism>
<proteinExistence type="predicted"/>
<dbReference type="Pfam" id="PF08012">
    <property type="entry name" value="DUF1702"/>
    <property type="match status" value="1"/>
</dbReference>
<dbReference type="InterPro" id="IPR012964">
    <property type="entry name" value="DUF1702"/>
</dbReference>
<evidence type="ECO:0000313" key="1">
    <source>
        <dbReference type="EMBL" id="AAO25873.1"/>
    </source>
</evidence>
<dbReference type="AlphaFoldDB" id="Q84HL4"/>
<name>Q84HL4_9ACTN</name>
<protein>
    <submittedName>
        <fullName evidence="1">UnbL</fullName>
    </submittedName>
</protein>
<reference evidence="1" key="1">
    <citation type="journal article" date="2003" name="Nat. Biotechnol.">
        <title>A genomics-guided approach for discovering and expressing cryptic metabolic pathways.</title>
        <authorList>
            <person name="Zazopoulos E."/>
            <person name="Huang K."/>
            <person name="Staffa A."/>
            <person name="Liu W."/>
            <person name="Bachmann B.O."/>
            <person name="Nonaka K."/>
            <person name="Ahlert J."/>
            <person name="Thorson J.S."/>
            <person name="Shen B."/>
            <person name="Farnet C.M."/>
        </authorList>
    </citation>
    <scope>NUCLEOTIDE SEQUENCE</scope>
    <source>
        <strain evidence="1">IFO 13005</strain>
    </source>
</reference>
<accession>Q84HL4</accession>
<sequence>MPSAWRKLRRRILTPSTSETLLEKRGFHRKTPAAQQLLETVGERFLEGYGYAMEARDTGSAENLLEGVPIRFRGFAYEGAGMGFAMLDGLPLSGSGSVARFLAGRGADHVYMVYIGVGWAMARLPRFRWPDIDALDPLLRWLVLDGYGFHQAYFRTARYVHEQYRDPAFPWPAHDSPSYAGRAIDQGIGRALWFVGGTDADLVATMIEKFPESRRSDLYSGAGLAATYAGGVDEAELRAFWERAGSHRAMVAQGSAFAAEARERAGLPVVHTELATRVFCGMTPAQAARVTQEVRPAGPVPGALPAYEVWRQAIADRFTNVGGC</sequence>
<gene>
    <name evidence="1" type="primary">unbL</name>
</gene>
<dbReference type="EMBL" id="AH012470">
    <property type="protein sequence ID" value="AAO25873.1"/>
    <property type="molecule type" value="Genomic_DNA"/>
</dbReference>